<evidence type="ECO:0000313" key="3">
    <source>
        <dbReference type="Proteomes" id="UP000623129"/>
    </source>
</evidence>
<evidence type="ECO:0000256" key="1">
    <source>
        <dbReference type="SAM" id="MobiDB-lite"/>
    </source>
</evidence>
<evidence type="ECO:0000313" key="2">
    <source>
        <dbReference type="EMBL" id="KAF3323411.1"/>
    </source>
</evidence>
<feature type="compositionally biased region" description="Basic and acidic residues" evidence="1">
    <location>
        <begin position="232"/>
        <end position="249"/>
    </location>
</feature>
<dbReference type="EMBL" id="SWLB01000023">
    <property type="protein sequence ID" value="KAF3323411.1"/>
    <property type="molecule type" value="Genomic_DNA"/>
</dbReference>
<dbReference type="GO" id="GO:0003677">
    <property type="term" value="F:DNA binding"/>
    <property type="evidence" value="ECO:0007669"/>
    <property type="project" value="InterPro"/>
</dbReference>
<dbReference type="InterPro" id="IPR044198">
    <property type="entry name" value="DEK"/>
</dbReference>
<feature type="compositionally biased region" description="Basic and acidic residues" evidence="1">
    <location>
        <begin position="129"/>
        <end position="153"/>
    </location>
</feature>
<dbReference type="OrthoDB" id="370884at2759"/>
<dbReference type="AlphaFoldDB" id="A0A833V2R0"/>
<organism evidence="2 3">
    <name type="scientific">Carex littledalei</name>
    <dbReference type="NCBI Taxonomy" id="544730"/>
    <lineage>
        <taxon>Eukaryota</taxon>
        <taxon>Viridiplantae</taxon>
        <taxon>Streptophyta</taxon>
        <taxon>Embryophyta</taxon>
        <taxon>Tracheophyta</taxon>
        <taxon>Spermatophyta</taxon>
        <taxon>Magnoliopsida</taxon>
        <taxon>Liliopsida</taxon>
        <taxon>Poales</taxon>
        <taxon>Cyperaceae</taxon>
        <taxon>Cyperoideae</taxon>
        <taxon>Cariceae</taxon>
        <taxon>Carex</taxon>
        <taxon>Carex subgen. Euthyceras</taxon>
    </lineage>
</organism>
<feature type="region of interest" description="Disordered" evidence="1">
    <location>
        <begin position="115"/>
        <end position="153"/>
    </location>
</feature>
<protein>
    <submittedName>
        <fullName evidence="2">Uncharacterized protein</fullName>
    </submittedName>
</protein>
<feature type="region of interest" description="Disordered" evidence="1">
    <location>
        <begin position="228"/>
        <end position="266"/>
    </location>
</feature>
<keyword evidence="3" id="KW-1185">Reference proteome</keyword>
<dbReference type="GO" id="GO:0006325">
    <property type="term" value="P:chromatin organization"/>
    <property type="evidence" value="ECO:0007669"/>
    <property type="project" value="InterPro"/>
</dbReference>
<reference evidence="2" key="1">
    <citation type="submission" date="2020-01" db="EMBL/GenBank/DDBJ databases">
        <title>Genome sequence of Kobresia littledalei, the first chromosome-level genome in the family Cyperaceae.</title>
        <authorList>
            <person name="Qu G."/>
        </authorList>
    </citation>
    <scope>NUCLEOTIDE SEQUENCE</scope>
    <source>
        <strain evidence="2">C.B.Clarke</strain>
        <tissue evidence="2">Leaf</tissue>
    </source>
</reference>
<dbReference type="PANTHER" id="PTHR13468:SF1">
    <property type="entry name" value="PROTEIN DEK"/>
    <property type="match status" value="1"/>
</dbReference>
<dbReference type="GO" id="GO:0042393">
    <property type="term" value="F:histone binding"/>
    <property type="evidence" value="ECO:0007669"/>
    <property type="project" value="TreeGrafter"/>
</dbReference>
<proteinExistence type="predicted"/>
<dbReference type="GO" id="GO:2000779">
    <property type="term" value="P:regulation of double-strand break repair"/>
    <property type="evidence" value="ECO:0007669"/>
    <property type="project" value="TreeGrafter"/>
</dbReference>
<dbReference type="PANTHER" id="PTHR13468">
    <property type="entry name" value="DEK PROTEIN"/>
    <property type="match status" value="1"/>
</dbReference>
<sequence>MVNEEAIQMKDVNKSNQEKENNAKSENIPEEFTEKFVVKKVEDFKKDVLEFSGFVSDGDEESQRDKVKERLERCTREMLTQLCSVFDISSTNAFYGKNKKELSSEMDTGTSLEIVHEEEDGNAPSNEAEEMKSSEKEENSTVSEKPKDRDVNLSKDILDMRANSSRGDPFFCLNARISSEKLTKSVWDLEKPNKKQKLTDEHFEMDISPRKGSIMVMIEEELYRLAVEAQEQESHEQNQEEKAKEKQDGNENNNCIQVPSGTPVQI</sequence>
<dbReference type="GO" id="GO:0005634">
    <property type="term" value="C:nucleus"/>
    <property type="evidence" value="ECO:0007669"/>
    <property type="project" value="TreeGrafter"/>
</dbReference>
<feature type="compositionally biased region" description="Basic and acidic residues" evidence="1">
    <location>
        <begin position="7"/>
        <end position="23"/>
    </location>
</feature>
<gene>
    <name evidence="2" type="ORF">FCM35_KLT12142</name>
</gene>
<accession>A0A833V2R0</accession>
<feature type="compositionally biased region" description="Polar residues" evidence="1">
    <location>
        <begin position="250"/>
        <end position="266"/>
    </location>
</feature>
<comment type="caution">
    <text evidence="2">The sequence shown here is derived from an EMBL/GenBank/DDBJ whole genome shotgun (WGS) entry which is preliminary data.</text>
</comment>
<feature type="region of interest" description="Disordered" evidence="1">
    <location>
        <begin position="1"/>
        <end position="29"/>
    </location>
</feature>
<dbReference type="Proteomes" id="UP000623129">
    <property type="component" value="Unassembled WGS sequence"/>
</dbReference>
<name>A0A833V2R0_9POAL</name>